<dbReference type="Proteomes" id="UP000030982">
    <property type="component" value="Unassembled WGS sequence"/>
</dbReference>
<dbReference type="AlphaFoldDB" id="A0A0B2ATM2"/>
<protein>
    <submittedName>
        <fullName evidence="2">Uncharacterized protein</fullName>
    </submittedName>
</protein>
<organism evidence="2 3">
    <name type="scientific">Sinomonas humi</name>
    <dbReference type="NCBI Taxonomy" id="1338436"/>
    <lineage>
        <taxon>Bacteria</taxon>
        <taxon>Bacillati</taxon>
        <taxon>Actinomycetota</taxon>
        <taxon>Actinomycetes</taxon>
        <taxon>Micrococcales</taxon>
        <taxon>Micrococcaceae</taxon>
        <taxon>Sinomonas</taxon>
    </lineage>
</organism>
<accession>A0A0B2ATM2</accession>
<reference evidence="2 3" key="1">
    <citation type="submission" date="2014-09" db="EMBL/GenBank/DDBJ databases">
        <title>Genome sequence of Sinomonas sp. MUSC 117.</title>
        <authorList>
            <person name="Lee L.-H."/>
        </authorList>
    </citation>
    <scope>NUCLEOTIDE SEQUENCE [LARGE SCALE GENOMIC DNA]</scope>
    <source>
        <strain evidence="2 3">MUSC 117</strain>
    </source>
</reference>
<keyword evidence="1" id="KW-1133">Transmembrane helix</keyword>
<gene>
    <name evidence="2" type="ORF">LK10_01565</name>
</gene>
<name>A0A0B2ATM2_9MICC</name>
<feature type="transmembrane region" description="Helical" evidence="1">
    <location>
        <begin position="42"/>
        <end position="62"/>
    </location>
</feature>
<sequence length="70" mass="7833">MLWWFGPGLLPREHNGVPGRRTCREEALCSCATSRHLCASGWGRYGTSTFGGSGVPVLLFIIPRRMEIQR</sequence>
<evidence type="ECO:0000256" key="1">
    <source>
        <dbReference type="SAM" id="Phobius"/>
    </source>
</evidence>
<proteinExistence type="predicted"/>
<evidence type="ECO:0000313" key="2">
    <source>
        <dbReference type="EMBL" id="KHL05318.1"/>
    </source>
</evidence>
<keyword evidence="3" id="KW-1185">Reference proteome</keyword>
<keyword evidence="1" id="KW-0812">Transmembrane</keyword>
<evidence type="ECO:0000313" key="3">
    <source>
        <dbReference type="Proteomes" id="UP000030982"/>
    </source>
</evidence>
<keyword evidence="1" id="KW-0472">Membrane</keyword>
<comment type="caution">
    <text evidence="2">The sequence shown here is derived from an EMBL/GenBank/DDBJ whole genome shotgun (WGS) entry which is preliminary data.</text>
</comment>
<dbReference type="EMBL" id="JTDL01000023">
    <property type="protein sequence ID" value="KHL05318.1"/>
    <property type="molecule type" value="Genomic_DNA"/>
</dbReference>